<dbReference type="Proteomes" id="UP001548590">
    <property type="component" value="Unassembled WGS sequence"/>
</dbReference>
<gene>
    <name evidence="3" type="ORF">ABVT11_15825</name>
</gene>
<evidence type="ECO:0000313" key="3">
    <source>
        <dbReference type="EMBL" id="MET1491309.1"/>
    </source>
</evidence>
<keyword evidence="4" id="KW-1185">Reference proteome</keyword>
<dbReference type="RefSeq" id="WP_345930364.1">
    <property type="nucleotide sequence ID" value="NZ_JBDIVF010000016.1"/>
</dbReference>
<evidence type="ECO:0000259" key="2">
    <source>
        <dbReference type="Pfam" id="PF03466"/>
    </source>
</evidence>
<name>A0ABV2CTR7_9RHOO</name>
<proteinExistence type="inferred from homology"/>
<dbReference type="SUPFAM" id="SSF53850">
    <property type="entry name" value="Periplasmic binding protein-like II"/>
    <property type="match status" value="1"/>
</dbReference>
<dbReference type="InterPro" id="IPR005119">
    <property type="entry name" value="LysR_subst-bd"/>
</dbReference>
<organism evidence="3 4">
    <name type="scientific">Uliginosibacterium paludis</name>
    <dbReference type="NCBI Taxonomy" id="1615952"/>
    <lineage>
        <taxon>Bacteria</taxon>
        <taxon>Pseudomonadati</taxon>
        <taxon>Pseudomonadota</taxon>
        <taxon>Betaproteobacteria</taxon>
        <taxon>Rhodocyclales</taxon>
        <taxon>Zoogloeaceae</taxon>
        <taxon>Uliginosibacterium</taxon>
    </lineage>
</organism>
<dbReference type="PANTHER" id="PTHR30537">
    <property type="entry name" value="HTH-TYPE TRANSCRIPTIONAL REGULATOR"/>
    <property type="match status" value="1"/>
</dbReference>
<dbReference type="Gene3D" id="3.40.190.290">
    <property type="match status" value="1"/>
</dbReference>
<evidence type="ECO:0000256" key="1">
    <source>
        <dbReference type="ARBA" id="ARBA00009437"/>
    </source>
</evidence>
<accession>A0ABV2CTR7</accession>
<comment type="similarity">
    <text evidence="1">Belongs to the LysR transcriptional regulatory family.</text>
</comment>
<sequence>MEQNPVIRLIGKRPLRSEDLLQRPTTASLDRDSSRPWPWLFAGGVQLAMPHPAFIADDAEAERLAAVEGLGFGQFPGFSIAADLAAGRLQRVLTDCEPDPWPLYLYRPQRGPVPARIRALFDHLQHALTTLPTAPAT</sequence>
<reference evidence="3 4" key="1">
    <citation type="submission" date="2024-07" db="EMBL/GenBank/DDBJ databases">
        <title>Uliginosibacterium paludis KCTC:42655.</title>
        <authorList>
            <person name="Kim M.K."/>
        </authorList>
    </citation>
    <scope>NUCLEOTIDE SEQUENCE [LARGE SCALE GENOMIC DNA]</scope>
    <source>
        <strain evidence="3 4">KCTC 42655</strain>
    </source>
</reference>
<dbReference type="InterPro" id="IPR058163">
    <property type="entry name" value="LysR-type_TF_proteobact-type"/>
</dbReference>
<feature type="domain" description="LysR substrate-binding" evidence="2">
    <location>
        <begin position="8"/>
        <end position="127"/>
    </location>
</feature>
<evidence type="ECO:0000313" key="4">
    <source>
        <dbReference type="Proteomes" id="UP001548590"/>
    </source>
</evidence>
<dbReference type="Pfam" id="PF03466">
    <property type="entry name" value="LysR_substrate"/>
    <property type="match status" value="1"/>
</dbReference>
<comment type="caution">
    <text evidence="3">The sequence shown here is derived from an EMBL/GenBank/DDBJ whole genome shotgun (WGS) entry which is preliminary data.</text>
</comment>
<dbReference type="EMBL" id="JBEWLZ010000010">
    <property type="protein sequence ID" value="MET1491309.1"/>
    <property type="molecule type" value="Genomic_DNA"/>
</dbReference>
<protein>
    <submittedName>
        <fullName evidence="3">LysR substrate-binding domain-containing protein</fullName>
    </submittedName>
</protein>
<dbReference type="PANTHER" id="PTHR30537:SF5">
    <property type="entry name" value="HTH-TYPE TRANSCRIPTIONAL ACTIVATOR TTDR-RELATED"/>
    <property type="match status" value="1"/>
</dbReference>